<dbReference type="eggNOG" id="COG5488">
    <property type="taxonomic scope" value="Bacteria"/>
</dbReference>
<dbReference type="PATRIC" id="fig|1461693.3.peg.213"/>
<protein>
    <recommendedName>
        <fullName evidence="4">DUF2244 domain-containing protein</fullName>
    </recommendedName>
</protein>
<organism evidence="2 3">
    <name type="scientific">Actibacterium atlanticum</name>
    <dbReference type="NCBI Taxonomy" id="1461693"/>
    <lineage>
        <taxon>Bacteria</taxon>
        <taxon>Pseudomonadati</taxon>
        <taxon>Pseudomonadota</taxon>
        <taxon>Alphaproteobacteria</taxon>
        <taxon>Rhodobacterales</taxon>
        <taxon>Roseobacteraceae</taxon>
        <taxon>Actibacterium</taxon>
    </lineage>
</organism>
<dbReference type="AlphaFoldDB" id="A0A058ZNY3"/>
<evidence type="ECO:0000313" key="2">
    <source>
        <dbReference type="EMBL" id="KCV83299.1"/>
    </source>
</evidence>
<dbReference type="Pfam" id="PF10003">
    <property type="entry name" value="DUF2244"/>
    <property type="match status" value="1"/>
</dbReference>
<accession>A0A058ZNY3</accession>
<evidence type="ECO:0000313" key="3">
    <source>
        <dbReference type="Proteomes" id="UP000024836"/>
    </source>
</evidence>
<dbReference type="Proteomes" id="UP000024836">
    <property type="component" value="Unassembled WGS sequence"/>
</dbReference>
<dbReference type="EMBL" id="AQQY01000001">
    <property type="protein sequence ID" value="KCV83299.1"/>
    <property type="molecule type" value="Genomic_DNA"/>
</dbReference>
<dbReference type="OrthoDB" id="9808190at2"/>
<name>A0A058ZNY3_9RHOB</name>
<sequence length="167" mass="19331">MPFEWIEPQTPKEPRVLHAWPYRSLPKRGFVIFIFITFLLILLPLFAALGTPVLWGLLPFLLGTLGLLWLLLQRSYKDGSILEEMRIWPDKVELTRYEPRGPDKHWDANPYWISVELHPKGGPVPNYVTLKGGPREVELGAFLTPEERLQMREDLQITLANLPHPSD</sequence>
<gene>
    <name evidence="2" type="ORF">ATO10_01020</name>
</gene>
<proteinExistence type="predicted"/>
<feature type="transmembrane region" description="Helical" evidence="1">
    <location>
        <begin position="30"/>
        <end position="47"/>
    </location>
</feature>
<dbReference type="STRING" id="1461693.ATO10_01020"/>
<dbReference type="InterPro" id="IPR019253">
    <property type="entry name" value="DUF2244_TM"/>
</dbReference>
<evidence type="ECO:0008006" key="4">
    <source>
        <dbReference type="Google" id="ProtNLM"/>
    </source>
</evidence>
<dbReference type="RefSeq" id="WP_035246909.1">
    <property type="nucleotide sequence ID" value="NZ_AQQY01000001.1"/>
</dbReference>
<reference evidence="2 3" key="1">
    <citation type="submission" date="2013-04" db="EMBL/GenBank/DDBJ databases">
        <title>Shimia sp. 22II-S11-Z10 Genome Sequencing.</title>
        <authorList>
            <person name="Lai Q."/>
            <person name="Li G."/>
            <person name="Shao Z."/>
        </authorList>
    </citation>
    <scope>NUCLEOTIDE SEQUENCE [LARGE SCALE GENOMIC DNA]</scope>
    <source>
        <strain evidence="3">22II-S11-Z10</strain>
    </source>
</reference>
<evidence type="ECO:0000256" key="1">
    <source>
        <dbReference type="SAM" id="Phobius"/>
    </source>
</evidence>
<keyword evidence="3" id="KW-1185">Reference proteome</keyword>
<keyword evidence="1" id="KW-0812">Transmembrane</keyword>
<comment type="caution">
    <text evidence="2">The sequence shown here is derived from an EMBL/GenBank/DDBJ whole genome shotgun (WGS) entry which is preliminary data.</text>
</comment>
<keyword evidence="1" id="KW-0472">Membrane</keyword>
<feature type="transmembrane region" description="Helical" evidence="1">
    <location>
        <begin position="53"/>
        <end position="72"/>
    </location>
</feature>
<keyword evidence="1" id="KW-1133">Transmembrane helix</keyword>